<dbReference type="Gene3D" id="3.30.420.150">
    <property type="entry name" value="Exopolyphosphatase. Domain 2"/>
    <property type="match status" value="1"/>
</dbReference>
<dbReference type="SUPFAM" id="SSF53067">
    <property type="entry name" value="Actin-like ATPase domain"/>
    <property type="match status" value="2"/>
</dbReference>
<sequence>MEERIGLVDIGSNTIRLVIFNFTKESGINELLNIKTPARLSQYLTKDNKMSKEGIKVLIDALHSFKSVSDKFNVTELHPIATAAIRQSKNNDEIVNEVKNEVGIDIKIVPEEDEAYYGYYAITHTTEIKNGVSVDIGGGSTEVTLFKDKELFESHSFPFGVVTLKRKFFNDKDHNDKGAIKDMEKFLSQQFESLEWLKDQEVALVGVGGSARNVARIHQAEHSYPIGGVHNYTMTNKDIDEVFDIIRKSDRDDLTNLDGLSRDRVDIILPAVSVFKTLYKIVDAKQFTFSRNGLREGYVMKQVRERYPDVFDKNNVRKESIHFLAREYKIEDVSSQARLKLAKSLLSQLIDIADLDISDNDQRLFEEGAYIYYLGSFIDSDSSSPHTYYIIANSMINGYTHKDRVKLALLASFKNKSLLKFYCKETDWFSNKEVDTVQALGGIIKFINALNISQTSFVVDVELKKMKKGDKDYQLTVFYTEGEPIAEEYQANRQKKHIEKILKGTVSIIFTKS</sequence>
<comment type="catalytic activity">
    <reaction evidence="4">
        <text>[phosphate](n) + H2O = [phosphate](n-1) + phosphate + H(+)</text>
        <dbReference type="Rhea" id="RHEA:21528"/>
        <dbReference type="Rhea" id="RHEA-COMP:9859"/>
        <dbReference type="Rhea" id="RHEA-COMP:14279"/>
        <dbReference type="ChEBI" id="CHEBI:15377"/>
        <dbReference type="ChEBI" id="CHEBI:15378"/>
        <dbReference type="ChEBI" id="CHEBI:16838"/>
        <dbReference type="ChEBI" id="CHEBI:43474"/>
        <dbReference type="EC" id="3.6.1.11"/>
    </reaction>
</comment>
<dbReference type="GO" id="GO:0006793">
    <property type="term" value="P:phosphorus metabolic process"/>
    <property type="evidence" value="ECO:0007669"/>
    <property type="project" value="InterPro"/>
</dbReference>
<proteinExistence type="inferred from homology"/>
<evidence type="ECO:0000256" key="4">
    <source>
        <dbReference type="ARBA" id="ARBA00047607"/>
    </source>
</evidence>
<dbReference type="PANTHER" id="PTHR30005">
    <property type="entry name" value="EXOPOLYPHOSPHATASE"/>
    <property type="match status" value="1"/>
</dbReference>
<dbReference type="Proteomes" id="UP000053523">
    <property type="component" value="Unassembled WGS sequence"/>
</dbReference>
<name>A0A2K0A5R9_STAHA</name>
<dbReference type="PANTHER" id="PTHR30005:SF0">
    <property type="entry name" value="RETROGRADE REGULATION PROTEIN 2"/>
    <property type="match status" value="1"/>
</dbReference>
<dbReference type="CDD" id="cd24052">
    <property type="entry name" value="ASKHA_NBD_HpPPX-GppA-like"/>
    <property type="match status" value="1"/>
</dbReference>
<dbReference type="EMBL" id="LORN02000015">
    <property type="protein sequence ID" value="PNN20358.1"/>
    <property type="molecule type" value="Genomic_DNA"/>
</dbReference>
<evidence type="ECO:0000256" key="3">
    <source>
        <dbReference type="ARBA" id="ARBA00022801"/>
    </source>
</evidence>
<evidence type="ECO:0000256" key="1">
    <source>
        <dbReference type="ARBA" id="ARBA00007125"/>
    </source>
</evidence>
<dbReference type="NCBIfam" id="TIGR03706">
    <property type="entry name" value="exo_poly_only"/>
    <property type="match status" value="1"/>
</dbReference>
<dbReference type="Pfam" id="PF02541">
    <property type="entry name" value="Ppx-GppA"/>
    <property type="match status" value="1"/>
</dbReference>
<dbReference type="RefSeq" id="WP_037550239.1">
    <property type="nucleotide sequence ID" value="NZ_JBBLSD010000011.1"/>
</dbReference>
<dbReference type="Pfam" id="PF21447">
    <property type="entry name" value="Ppx-GppA_III"/>
    <property type="match status" value="1"/>
</dbReference>
<feature type="domain" description="Ppx/GppA phosphatase N-terminal" evidence="5">
    <location>
        <begin position="24"/>
        <end position="303"/>
    </location>
</feature>
<organism evidence="7 8">
    <name type="scientific">Staphylococcus haemolyticus</name>
    <dbReference type="NCBI Taxonomy" id="1283"/>
    <lineage>
        <taxon>Bacteria</taxon>
        <taxon>Bacillati</taxon>
        <taxon>Bacillota</taxon>
        <taxon>Bacilli</taxon>
        <taxon>Bacillales</taxon>
        <taxon>Staphylococcaceae</taxon>
        <taxon>Staphylococcus</taxon>
    </lineage>
</organism>
<dbReference type="InterPro" id="IPR043129">
    <property type="entry name" value="ATPase_NBD"/>
</dbReference>
<reference evidence="7 8" key="1">
    <citation type="submission" date="2017-12" db="EMBL/GenBank/DDBJ databases">
        <title>FDA dAtabase for Regulatory Grade micrObial Sequences (FDA-ARGOS): Supporting development and validation of Infectious Disease Dx tests.</title>
        <authorList>
            <person name="Hoffmann M."/>
            <person name="Allard M."/>
            <person name="Evans P."/>
            <person name="Brown E."/>
            <person name="Tallon L."/>
            <person name="Sadzewicz L."/>
            <person name="Sengamalay N."/>
            <person name="Ott S."/>
            <person name="Godinez A."/>
            <person name="Nagaraj S."/>
            <person name="Vavikolanu K."/>
            <person name="Aluvathingal J."/>
            <person name="Nadendla S."/>
            <person name="Sichtig H."/>
        </authorList>
    </citation>
    <scope>NUCLEOTIDE SEQUENCE [LARGE SCALE GENOMIC DNA]</scope>
    <source>
        <strain evidence="7 8">FDAARGOS_148</strain>
    </source>
</reference>
<gene>
    <name evidence="7" type="primary">ppx</name>
    <name evidence="7" type="ORF">AL503_005995</name>
</gene>
<dbReference type="InterPro" id="IPR022371">
    <property type="entry name" value="Exopolyphosphatase"/>
</dbReference>
<evidence type="ECO:0000259" key="6">
    <source>
        <dbReference type="Pfam" id="PF21447"/>
    </source>
</evidence>
<dbReference type="Gene3D" id="1.10.3210.10">
    <property type="entry name" value="Hypothetical protein af1432"/>
    <property type="match status" value="1"/>
</dbReference>
<evidence type="ECO:0000259" key="5">
    <source>
        <dbReference type="Pfam" id="PF02541"/>
    </source>
</evidence>
<dbReference type="InterPro" id="IPR048950">
    <property type="entry name" value="Ppx_GppA_C"/>
</dbReference>
<evidence type="ECO:0000313" key="8">
    <source>
        <dbReference type="Proteomes" id="UP000053523"/>
    </source>
</evidence>
<accession>A0A2K0A5R9</accession>
<dbReference type="GO" id="GO:0004309">
    <property type="term" value="F:exopolyphosphatase activity"/>
    <property type="evidence" value="ECO:0007669"/>
    <property type="project" value="UniProtKB-EC"/>
</dbReference>
<protein>
    <recommendedName>
        <fullName evidence="2">exopolyphosphatase</fullName>
        <ecNumber evidence="2">3.6.1.11</ecNumber>
    </recommendedName>
</protein>
<feature type="domain" description="Ppx/GppA phosphatase C-terminal" evidence="6">
    <location>
        <begin position="316"/>
        <end position="475"/>
    </location>
</feature>
<dbReference type="InterPro" id="IPR003695">
    <property type="entry name" value="Ppx_GppA_N"/>
</dbReference>
<dbReference type="AlphaFoldDB" id="A0A2K0A5R9"/>
<dbReference type="SUPFAM" id="SSF109604">
    <property type="entry name" value="HD-domain/PDEase-like"/>
    <property type="match status" value="1"/>
</dbReference>
<evidence type="ECO:0000313" key="7">
    <source>
        <dbReference type="EMBL" id="PNN20358.1"/>
    </source>
</evidence>
<dbReference type="InterPro" id="IPR050273">
    <property type="entry name" value="GppA/Ppx_hydrolase"/>
</dbReference>
<comment type="similarity">
    <text evidence="1">Belongs to the GppA/Ppx family.</text>
</comment>
<dbReference type="EC" id="3.6.1.11" evidence="2"/>
<dbReference type="Gene3D" id="3.30.420.40">
    <property type="match status" value="1"/>
</dbReference>
<comment type="caution">
    <text evidence="7">The sequence shown here is derived from an EMBL/GenBank/DDBJ whole genome shotgun (WGS) entry which is preliminary data.</text>
</comment>
<evidence type="ECO:0000256" key="2">
    <source>
        <dbReference type="ARBA" id="ARBA00012451"/>
    </source>
</evidence>
<dbReference type="GO" id="GO:0006357">
    <property type="term" value="P:regulation of transcription by RNA polymerase II"/>
    <property type="evidence" value="ECO:0007669"/>
    <property type="project" value="TreeGrafter"/>
</dbReference>
<keyword evidence="3" id="KW-0378">Hydrolase</keyword>